<dbReference type="SUPFAM" id="SSF56349">
    <property type="entry name" value="DNA breaking-rejoining enzymes"/>
    <property type="match status" value="1"/>
</dbReference>
<evidence type="ECO:0000256" key="3">
    <source>
        <dbReference type="ARBA" id="ARBA00023172"/>
    </source>
</evidence>
<dbReference type="PANTHER" id="PTHR30349">
    <property type="entry name" value="PHAGE INTEGRASE-RELATED"/>
    <property type="match status" value="1"/>
</dbReference>
<dbReference type="Proteomes" id="UP000236514">
    <property type="component" value="Unassembled WGS sequence"/>
</dbReference>
<dbReference type="InterPro" id="IPR010998">
    <property type="entry name" value="Integrase_recombinase_N"/>
</dbReference>
<dbReference type="GO" id="GO:0003677">
    <property type="term" value="F:DNA binding"/>
    <property type="evidence" value="ECO:0007669"/>
    <property type="project" value="UniProtKB-KW"/>
</dbReference>
<dbReference type="RefSeq" id="WP_103205680.1">
    <property type="nucleotide sequence ID" value="NZ_JAMDNV010000025.1"/>
</dbReference>
<organism evidence="6 7">
    <name type="scientific">Limosilactobacillus fermentum</name>
    <name type="common">Lactobacillus fermentum</name>
    <dbReference type="NCBI Taxonomy" id="1613"/>
    <lineage>
        <taxon>Bacteria</taxon>
        <taxon>Bacillati</taxon>
        <taxon>Bacillota</taxon>
        <taxon>Bacilli</taxon>
        <taxon>Lactobacillales</taxon>
        <taxon>Lactobacillaceae</taxon>
        <taxon>Limosilactobacillus</taxon>
    </lineage>
</organism>
<evidence type="ECO:0000256" key="1">
    <source>
        <dbReference type="ARBA" id="ARBA00008857"/>
    </source>
</evidence>
<dbReference type="InterPro" id="IPR002104">
    <property type="entry name" value="Integrase_catalytic"/>
</dbReference>
<reference evidence="6 7" key="1">
    <citation type="submission" date="2018-01" db="EMBL/GenBank/DDBJ databases">
        <title>Draft genome sequence of the feruloyl esterase-producing strain Lactobacillus fermentum CRL 1446, isolated from artisanal goat milk cheese.</title>
        <authorList>
            <person name="Abeijon Mukdsi M.C."/>
            <person name="Saavedra L."/>
            <person name="Gauffin Cano M.P."/>
            <person name="Hebert E.M."/>
            <person name="Medina R.B."/>
        </authorList>
    </citation>
    <scope>NUCLEOTIDE SEQUENCE [LARGE SCALE GENOMIC DNA]</scope>
    <source>
        <strain evidence="6 7">CRL 1446</strain>
    </source>
</reference>
<proteinExistence type="inferred from homology"/>
<protein>
    <submittedName>
        <fullName evidence="6">Site-specific integrase</fullName>
    </submittedName>
    <submittedName>
        <fullName evidence="5">Tyrosine-type recombinase/integrase</fullName>
    </submittedName>
</protein>
<dbReference type="GO" id="GO:0006310">
    <property type="term" value="P:DNA recombination"/>
    <property type="evidence" value="ECO:0007669"/>
    <property type="project" value="UniProtKB-KW"/>
</dbReference>
<dbReference type="PROSITE" id="PS51898">
    <property type="entry name" value="TYR_RECOMBINASE"/>
    <property type="match status" value="1"/>
</dbReference>
<keyword evidence="3" id="KW-0233">DNA recombination</keyword>
<evidence type="ECO:0000259" key="4">
    <source>
        <dbReference type="PROSITE" id="PS51898"/>
    </source>
</evidence>
<dbReference type="InterPro" id="IPR011010">
    <property type="entry name" value="DNA_brk_join_enz"/>
</dbReference>
<evidence type="ECO:0000313" key="6">
    <source>
        <dbReference type="EMBL" id="PNV57006.1"/>
    </source>
</evidence>
<feature type="domain" description="Tyr recombinase" evidence="4">
    <location>
        <begin position="163"/>
        <end position="355"/>
    </location>
</feature>
<accession>A0A2K2TG83</accession>
<comment type="similarity">
    <text evidence="1">Belongs to the 'phage' integrase family.</text>
</comment>
<dbReference type="GO" id="GO:0015074">
    <property type="term" value="P:DNA integration"/>
    <property type="evidence" value="ECO:0007669"/>
    <property type="project" value="InterPro"/>
</dbReference>
<dbReference type="EMBL" id="WHJL01000135">
    <property type="protein sequence ID" value="MPQ36075.1"/>
    <property type="molecule type" value="Genomic_DNA"/>
</dbReference>
<reference evidence="5 8" key="2">
    <citation type="submission" date="2019-10" db="EMBL/GenBank/DDBJ databases">
        <title>Genome Sequencing and assembly of Lactobacillus fermentum I2, a lactic acid bacteria.</title>
        <authorList>
            <person name="Lopes L.S."/>
            <person name="Persinoti G.F."/>
            <person name="Riano-Pachon D.M."/>
            <person name="Labate C.A."/>
        </authorList>
    </citation>
    <scope>NUCLEOTIDE SEQUENCE [LARGE SCALE GENOMIC DNA]</scope>
    <source>
        <strain evidence="5 8">I2</strain>
    </source>
</reference>
<comment type="caution">
    <text evidence="6">The sequence shown here is derived from an EMBL/GenBank/DDBJ whole genome shotgun (WGS) entry which is preliminary data.</text>
</comment>
<name>A0A2K2TG83_LIMFE</name>
<dbReference type="Gene3D" id="1.10.150.130">
    <property type="match status" value="1"/>
</dbReference>
<dbReference type="AlphaFoldDB" id="A0A2K2TG83"/>
<dbReference type="PANTHER" id="PTHR30349:SF64">
    <property type="entry name" value="PROPHAGE INTEGRASE INTD-RELATED"/>
    <property type="match status" value="1"/>
</dbReference>
<evidence type="ECO:0000313" key="7">
    <source>
        <dbReference type="Proteomes" id="UP000236514"/>
    </source>
</evidence>
<dbReference type="Proteomes" id="UP000466799">
    <property type="component" value="Unassembled WGS sequence"/>
</dbReference>
<sequence>MTITKLKTGRYQARVTWYDANGKRINRKKSFDHKAEAAKWELEMNTLKRQGTLSVRSEEVFAEYFWSWYERYKDASVGDRTRRTYLTAYHALQGFMPPIPIGKITRRDYRTFMVRYGRNHSKSTVTKFNALYHACVKDAVMDGDIAKDFIRTTDVVFSNAKTRKIEYLSITEMHQLVAYLITSCNPHFTSKYMILTAIYTGARLGEIQGLTWGNINETEMMITIDHSYADETRTIKTTKNDSSNRVIRINHDLIRLLNQLKKPLAGAKSMVFLNQYGTIPTSAAVNKTLRESLAAIDLNKRGFHFHSLRHTHVAYLLSHNVPLYVIAKRLGHADISTTSRIYSYLIDEFREKTDNQIEMILDEANPNNHHNHHQIV</sequence>
<evidence type="ECO:0000313" key="8">
    <source>
        <dbReference type="Proteomes" id="UP000466799"/>
    </source>
</evidence>
<dbReference type="CDD" id="cd01189">
    <property type="entry name" value="INT_ICEBs1_C_like"/>
    <property type="match status" value="1"/>
</dbReference>
<dbReference type="Pfam" id="PF00589">
    <property type="entry name" value="Phage_integrase"/>
    <property type="match status" value="1"/>
</dbReference>
<keyword evidence="2" id="KW-0238">DNA-binding</keyword>
<gene>
    <name evidence="6" type="ORF">C1Y38_10565</name>
    <name evidence="5" type="ORF">GC247_09530</name>
</gene>
<evidence type="ECO:0000256" key="2">
    <source>
        <dbReference type="ARBA" id="ARBA00023125"/>
    </source>
</evidence>
<dbReference type="Gene3D" id="1.10.443.10">
    <property type="entry name" value="Intergrase catalytic core"/>
    <property type="match status" value="1"/>
</dbReference>
<dbReference type="InterPro" id="IPR013762">
    <property type="entry name" value="Integrase-like_cat_sf"/>
</dbReference>
<evidence type="ECO:0000313" key="5">
    <source>
        <dbReference type="EMBL" id="MPQ36075.1"/>
    </source>
</evidence>
<dbReference type="InterPro" id="IPR050090">
    <property type="entry name" value="Tyrosine_recombinase_XerCD"/>
</dbReference>
<dbReference type="EMBL" id="POTQ01000036">
    <property type="protein sequence ID" value="PNV57006.1"/>
    <property type="molecule type" value="Genomic_DNA"/>
</dbReference>